<keyword evidence="3" id="KW-1185">Reference proteome</keyword>
<protein>
    <recommendedName>
        <fullName evidence="1">Mutator-like transposase domain-containing protein</fullName>
    </recommendedName>
</protein>
<comment type="caution">
    <text evidence="2">The sequence shown here is derived from an EMBL/GenBank/DDBJ whole genome shotgun (WGS) entry which is preliminary data.</text>
</comment>
<dbReference type="AlphaFoldDB" id="A0A5B7K042"/>
<evidence type="ECO:0000313" key="2">
    <source>
        <dbReference type="EMBL" id="MPD00256.1"/>
    </source>
</evidence>
<dbReference type="OrthoDB" id="6374276at2759"/>
<dbReference type="Proteomes" id="UP000324222">
    <property type="component" value="Unassembled WGS sequence"/>
</dbReference>
<proteinExistence type="predicted"/>
<organism evidence="2 3">
    <name type="scientific">Portunus trituberculatus</name>
    <name type="common">Swimming crab</name>
    <name type="synonym">Neptunus trituberculatus</name>
    <dbReference type="NCBI Taxonomy" id="210409"/>
    <lineage>
        <taxon>Eukaryota</taxon>
        <taxon>Metazoa</taxon>
        <taxon>Ecdysozoa</taxon>
        <taxon>Arthropoda</taxon>
        <taxon>Crustacea</taxon>
        <taxon>Multicrustacea</taxon>
        <taxon>Malacostraca</taxon>
        <taxon>Eumalacostraca</taxon>
        <taxon>Eucarida</taxon>
        <taxon>Decapoda</taxon>
        <taxon>Pleocyemata</taxon>
        <taxon>Brachyura</taxon>
        <taxon>Eubrachyura</taxon>
        <taxon>Portunoidea</taxon>
        <taxon>Portunidae</taxon>
        <taxon>Portuninae</taxon>
        <taxon>Portunus</taxon>
    </lineage>
</organism>
<sequence>MWPYYETIQKKAHDGIFHHYASLGIHPDPVTKQLDITATYDGSWRKRGHTSHFYTALVFDDETGIIIDYEVICSFCFVCSTKKKISQEEWNIWYKSHKPKCHKNLDGTPAAMEAAAVVKLWTRSTNHNFCCVSIVSDGDSSAYKAVCKLNHGCGPYETPVQEEQYVNHVAKRLGTHLRKLKQDDFTVIMTRTGKKMKCRVLGGAKS</sequence>
<gene>
    <name evidence="2" type="ORF">E2C01_095716</name>
</gene>
<dbReference type="EMBL" id="VSRR010122105">
    <property type="protein sequence ID" value="MPD00256.1"/>
    <property type="molecule type" value="Genomic_DNA"/>
</dbReference>
<name>A0A5B7K042_PORTR</name>
<accession>A0A5B7K042</accession>
<reference evidence="2 3" key="1">
    <citation type="submission" date="2019-05" db="EMBL/GenBank/DDBJ databases">
        <title>Another draft genome of Portunus trituberculatus and its Hox gene families provides insights of decapod evolution.</title>
        <authorList>
            <person name="Jeong J.-H."/>
            <person name="Song I."/>
            <person name="Kim S."/>
            <person name="Choi T."/>
            <person name="Kim D."/>
            <person name="Ryu S."/>
            <person name="Kim W."/>
        </authorList>
    </citation>
    <scope>NUCLEOTIDE SEQUENCE [LARGE SCALE GENOMIC DNA]</scope>
    <source>
        <tissue evidence="2">Muscle</tissue>
    </source>
</reference>
<dbReference type="Pfam" id="PF20700">
    <property type="entry name" value="Mutator"/>
    <property type="match status" value="1"/>
</dbReference>
<evidence type="ECO:0000313" key="3">
    <source>
        <dbReference type="Proteomes" id="UP000324222"/>
    </source>
</evidence>
<dbReference type="InterPro" id="IPR049012">
    <property type="entry name" value="Mutator_transp_dom"/>
</dbReference>
<evidence type="ECO:0000259" key="1">
    <source>
        <dbReference type="Pfam" id="PF20700"/>
    </source>
</evidence>
<feature type="domain" description="Mutator-like transposase" evidence="1">
    <location>
        <begin position="35"/>
        <end position="199"/>
    </location>
</feature>